<reference evidence="1 2" key="1">
    <citation type="journal article" date="2019" name="Sci. Rep.">
        <title>Orb-weaving spider Araneus ventricosus genome elucidates the spidroin gene catalogue.</title>
        <authorList>
            <person name="Kono N."/>
            <person name="Nakamura H."/>
            <person name="Ohtoshi R."/>
            <person name="Moran D.A.P."/>
            <person name="Shinohara A."/>
            <person name="Yoshida Y."/>
            <person name="Fujiwara M."/>
            <person name="Mori M."/>
            <person name="Tomita M."/>
            <person name="Arakawa K."/>
        </authorList>
    </citation>
    <scope>NUCLEOTIDE SEQUENCE [LARGE SCALE GENOMIC DNA]</scope>
</reference>
<keyword evidence="2" id="KW-1185">Reference proteome</keyword>
<evidence type="ECO:0000313" key="1">
    <source>
        <dbReference type="EMBL" id="GBN43128.1"/>
    </source>
</evidence>
<dbReference type="EMBL" id="BGPR01009920">
    <property type="protein sequence ID" value="GBN43128.1"/>
    <property type="molecule type" value="Genomic_DNA"/>
</dbReference>
<name>A0A4Y2NU71_ARAVE</name>
<protein>
    <submittedName>
        <fullName evidence="1">Uncharacterized protein</fullName>
    </submittedName>
</protein>
<dbReference type="Proteomes" id="UP000499080">
    <property type="component" value="Unassembled WGS sequence"/>
</dbReference>
<proteinExistence type="predicted"/>
<accession>A0A4Y2NU71</accession>
<comment type="caution">
    <text evidence="1">The sequence shown here is derived from an EMBL/GenBank/DDBJ whole genome shotgun (WGS) entry which is preliminary data.</text>
</comment>
<gene>
    <name evidence="1" type="ORF">AVEN_48545_1</name>
</gene>
<organism evidence="1 2">
    <name type="scientific">Araneus ventricosus</name>
    <name type="common">Orbweaver spider</name>
    <name type="synonym">Epeira ventricosa</name>
    <dbReference type="NCBI Taxonomy" id="182803"/>
    <lineage>
        <taxon>Eukaryota</taxon>
        <taxon>Metazoa</taxon>
        <taxon>Ecdysozoa</taxon>
        <taxon>Arthropoda</taxon>
        <taxon>Chelicerata</taxon>
        <taxon>Arachnida</taxon>
        <taxon>Araneae</taxon>
        <taxon>Araneomorphae</taxon>
        <taxon>Entelegynae</taxon>
        <taxon>Araneoidea</taxon>
        <taxon>Araneidae</taxon>
        <taxon>Araneus</taxon>
    </lineage>
</organism>
<dbReference type="AlphaFoldDB" id="A0A4Y2NU71"/>
<sequence>MITFQKKEGAVLDFSLGAILRRYATVLEYLDHSLGFYPILHNDACRGSLVGRSRLWGRRVPCSKLESIEAPPFMGPVARQIIRSDQKSSRWCGVQKIPTLAPPNQEGCKVGSGAAGREPLQQHAEDGIYWVQ</sequence>
<evidence type="ECO:0000313" key="2">
    <source>
        <dbReference type="Proteomes" id="UP000499080"/>
    </source>
</evidence>